<evidence type="ECO:0000259" key="2">
    <source>
        <dbReference type="Pfam" id="PF21235"/>
    </source>
</evidence>
<dbReference type="Pfam" id="PF21235">
    <property type="entry name" value="UBA_ARI1"/>
    <property type="match status" value="1"/>
</dbReference>
<accession>A0A8T0TG25</accession>
<feature type="compositionally biased region" description="Gly residues" evidence="1">
    <location>
        <begin position="105"/>
        <end position="146"/>
    </location>
</feature>
<protein>
    <recommendedName>
        <fullName evidence="2">E3 ubiquitin-protein ligase ARIH1-like UBA-like domain-containing protein</fullName>
    </recommendedName>
</protein>
<feature type="region of interest" description="Disordered" evidence="1">
    <location>
        <begin position="1"/>
        <end position="75"/>
    </location>
</feature>
<dbReference type="Proteomes" id="UP000823388">
    <property type="component" value="Chromosome 4K"/>
</dbReference>
<comment type="caution">
    <text evidence="3">The sequence shown here is derived from an EMBL/GenBank/DDBJ whole genome shotgun (WGS) entry which is preliminary data.</text>
</comment>
<name>A0A8T0TG25_PANVG</name>
<feature type="domain" description="E3 ubiquitin-protein ligase ARIH1-like UBA-like" evidence="2">
    <location>
        <begin position="258"/>
        <end position="280"/>
    </location>
</feature>
<sequence>MPRADPPRGRSTGARAARHCSRPSPPRSARCRRIEARGSSNSTLRCSRPPLPRYHSPPPTRASSPRRLQQAPRLHAVELEELAGTAAALSVAAPAKPRSRADEAGSGGGGPRSGVCRGGSGAGEAGFGGGGTGSGGCRGRRSGGGARSTLKLWRRGWPGSLARRSARGAGAPASRRAVPSSHPPTMPVAVPGPGLPDGRRPGPRRRGGRRRGQGPVRSGSRAGRGSRGRRLGDPARREEVRRSHRGRCPRPAGRGHAEVAEVLSVPPGFTAALLRHFRWGEDAAQRRSRGPGAAFEVLRRLRRVRAAAPCRHLCLCCACAPCTCCLCCLCCSLVKNRDPQKGHTL</sequence>
<evidence type="ECO:0000313" key="3">
    <source>
        <dbReference type="EMBL" id="KAG2610772.1"/>
    </source>
</evidence>
<proteinExistence type="predicted"/>
<evidence type="ECO:0000313" key="4">
    <source>
        <dbReference type="Proteomes" id="UP000823388"/>
    </source>
</evidence>
<feature type="compositionally biased region" description="Basic residues" evidence="1">
    <location>
        <begin position="201"/>
        <end position="212"/>
    </location>
</feature>
<feature type="compositionally biased region" description="Low complexity" evidence="1">
    <location>
        <begin position="158"/>
        <end position="180"/>
    </location>
</feature>
<gene>
    <name evidence="3" type="ORF">PVAP13_4KG396100</name>
</gene>
<feature type="compositionally biased region" description="Basic and acidic residues" evidence="1">
    <location>
        <begin position="230"/>
        <end position="241"/>
    </location>
</feature>
<reference evidence="3" key="1">
    <citation type="submission" date="2020-05" db="EMBL/GenBank/DDBJ databases">
        <title>WGS assembly of Panicum virgatum.</title>
        <authorList>
            <person name="Lovell J.T."/>
            <person name="Jenkins J."/>
            <person name="Shu S."/>
            <person name="Juenger T.E."/>
            <person name="Schmutz J."/>
        </authorList>
    </citation>
    <scope>NUCLEOTIDE SEQUENCE</scope>
    <source>
        <strain evidence="3">AP13</strain>
    </source>
</reference>
<feature type="compositionally biased region" description="Pro residues" evidence="1">
    <location>
        <begin position="49"/>
        <end position="60"/>
    </location>
</feature>
<feature type="region of interest" description="Disordered" evidence="1">
    <location>
        <begin position="90"/>
        <end position="256"/>
    </location>
</feature>
<keyword evidence="4" id="KW-1185">Reference proteome</keyword>
<dbReference type="EMBL" id="CM029043">
    <property type="protein sequence ID" value="KAG2610772.1"/>
    <property type="molecule type" value="Genomic_DNA"/>
</dbReference>
<evidence type="ECO:0000256" key="1">
    <source>
        <dbReference type="SAM" id="MobiDB-lite"/>
    </source>
</evidence>
<feature type="compositionally biased region" description="Low complexity" evidence="1">
    <location>
        <begin position="213"/>
        <end position="223"/>
    </location>
</feature>
<dbReference type="InterPro" id="IPR048962">
    <property type="entry name" value="ARIH1-like_UBL"/>
</dbReference>
<dbReference type="AlphaFoldDB" id="A0A8T0TG25"/>
<organism evidence="3 4">
    <name type="scientific">Panicum virgatum</name>
    <name type="common">Blackwell switchgrass</name>
    <dbReference type="NCBI Taxonomy" id="38727"/>
    <lineage>
        <taxon>Eukaryota</taxon>
        <taxon>Viridiplantae</taxon>
        <taxon>Streptophyta</taxon>
        <taxon>Embryophyta</taxon>
        <taxon>Tracheophyta</taxon>
        <taxon>Spermatophyta</taxon>
        <taxon>Magnoliopsida</taxon>
        <taxon>Liliopsida</taxon>
        <taxon>Poales</taxon>
        <taxon>Poaceae</taxon>
        <taxon>PACMAD clade</taxon>
        <taxon>Panicoideae</taxon>
        <taxon>Panicodae</taxon>
        <taxon>Paniceae</taxon>
        <taxon>Panicinae</taxon>
        <taxon>Panicum</taxon>
        <taxon>Panicum sect. Hiantes</taxon>
    </lineage>
</organism>